<evidence type="ECO:0008006" key="12">
    <source>
        <dbReference type="Google" id="ProtNLM"/>
    </source>
</evidence>
<evidence type="ECO:0000256" key="5">
    <source>
        <dbReference type="PROSITE-ProRule" id="PRU00723"/>
    </source>
</evidence>
<sequence length="794" mass="87809">MAVSFDPQLATFQPSSVASVPVSTPAANASSPSPGSPRTPPVCKFFKSPQGCRKGDQCPFRHVVKAQSPAPLPSVEAKEISGSSAPIPGPKDSVKAFQPTPQRRHNSAVDPNRVVQRPTPKGVAKATLPSIRALEITQLRRRFPFLAERAGTDGTTILSINLSPSDPDFPYDITALSFDLSIPDKYPQEQPTLRVKNSDIPVGYAVNVDRGFNQLAKELVGKTALLGMVNQLDRKLEEFLAGKKAETFKVVRHAAQKKPEEAKSIPSAPVTQSPPRMHPVQPPKPTPSYTADQRTTATIKRESDIRHLEARLRDAKLFSTNKNITTYLVPLKITNFTGLPSDMHGAFSAKLHIPTLYNLEPCTIELPKSDPEVAGRIERRFEEWARSHADGTLVSKLNYLTVNMHKMAAPEEERKKVEEVVTQAMAAISVTDTREGDGSEKIPAKDIFGVVDDEKHNVQFILRPDHVYSVGYDGGTPSLEEESYSSDYSSSEEDSEEEERAATVEAAAVGDTKAPPHGTAIYLPEIRLENISLLEAASLSISVKCERCRHVSEHQNIVPNRTQPRFFACNQCSRTMGIDFRKELVHENSNRLGYLDLDGCTIFDMLPSNFTVTCAECDIAAPSGVRNLVKGDASSIFCHKCHTRLTVHLKDVRFRKIGAGGAELTGGLALKARKEKKQNLGITVGTALPDKGACKHYRKSYRWFRFPCCKKVFACDTCHDELSGHPHVFATRQICGFCSREQVYTPDKPCIACGRGMKSRRTRFWEGGEGMRDQRKMSRKDPRKGIDCTRGYQQ</sequence>
<dbReference type="PROSITE" id="PS50103">
    <property type="entry name" value="ZF_C3H1"/>
    <property type="match status" value="1"/>
</dbReference>
<protein>
    <recommendedName>
        <fullName evidence="12">CHY-type domain-containing protein</fullName>
    </recommendedName>
</protein>
<dbReference type="SMART" id="SM00356">
    <property type="entry name" value="ZnF_C3H1"/>
    <property type="match status" value="1"/>
</dbReference>
<feature type="region of interest" description="Disordered" evidence="6">
    <location>
        <begin position="14"/>
        <end position="43"/>
    </location>
</feature>
<feature type="compositionally biased region" description="Acidic residues" evidence="6">
    <location>
        <begin position="479"/>
        <end position="499"/>
    </location>
</feature>
<evidence type="ECO:0000256" key="6">
    <source>
        <dbReference type="SAM" id="MobiDB-lite"/>
    </source>
</evidence>
<keyword evidence="11" id="KW-1185">Reference proteome</keyword>
<dbReference type="PROSITE" id="PS50908">
    <property type="entry name" value="RWD"/>
    <property type="match status" value="1"/>
</dbReference>
<feature type="compositionally biased region" description="Polar residues" evidence="6">
    <location>
        <begin position="287"/>
        <end position="296"/>
    </location>
</feature>
<dbReference type="InterPro" id="IPR036855">
    <property type="entry name" value="Znf_CCCH_sf"/>
</dbReference>
<gene>
    <name evidence="10" type="ORF">G7K_1136-t1</name>
</gene>
<dbReference type="InterPro" id="IPR008913">
    <property type="entry name" value="Znf_CHY"/>
</dbReference>
<proteinExistence type="predicted"/>
<feature type="zinc finger region" description="C3H1-type" evidence="5">
    <location>
        <begin position="37"/>
        <end position="65"/>
    </location>
</feature>
<keyword evidence="1 5" id="KW-0479">Metal-binding</keyword>
<feature type="domain" description="CHY-type" evidence="9">
    <location>
        <begin position="687"/>
        <end position="755"/>
    </location>
</feature>
<keyword evidence="2 4" id="KW-0863">Zinc-finger</keyword>
<evidence type="ECO:0000259" key="8">
    <source>
        <dbReference type="PROSITE" id="PS50908"/>
    </source>
</evidence>
<feature type="region of interest" description="Disordered" evidence="6">
    <location>
        <begin position="472"/>
        <end position="499"/>
    </location>
</feature>
<reference evidence="10 11" key="3">
    <citation type="journal article" date="2015" name="Genome Announc.">
        <title>Draft Genome Sequence of the Archiascomycetous Yeast Saitoella complicata.</title>
        <authorList>
            <person name="Yamauchi K."/>
            <person name="Kondo S."/>
            <person name="Hamamoto M."/>
            <person name="Takahashi Y."/>
            <person name="Ogura Y."/>
            <person name="Hayashi T."/>
            <person name="Nishida H."/>
        </authorList>
    </citation>
    <scope>NUCLEOTIDE SEQUENCE [LARGE SCALE GENOMIC DNA]</scope>
    <source>
        <strain evidence="10 11">NRRL Y-17804</strain>
    </source>
</reference>
<dbReference type="STRING" id="698492.A0A0E9NAU6"/>
<reference evidence="10 11" key="1">
    <citation type="journal article" date="2011" name="J. Gen. Appl. Microbiol.">
        <title>Draft genome sequencing of the enigmatic yeast Saitoella complicata.</title>
        <authorList>
            <person name="Nishida H."/>
            <person name="Hamamoto M."/>
            <person name="Sugiyama J."/>
        </authorList>
    </citation>
    <scope>NUCLEOTIDE SEQUENCE [LARGE SCALE GENOMIC DNA]</scope>
    <source>
        <strain evidence="10 11">NRRL Y-17804</strain>
    </source>
</reference>
<feature type="compositionally biased region" description="Basic and acidic residues" evidence="6">
    <location>
        <begin position="766"/>
        <end position="787"/>
    </location>
</feature>
<evidence type="ECO:0000256" key="1">
    <source>
        <dbReference type="ARBA" id="ARBA00022723"/>
    </source>
</evidence>
<evidence type="ECO:0000256" key="3">
    <source>
        <dbReference type="ARBA" id="ARBA00022833"/>
    </source>
</evidence>
<reference evidence="10 11" key="2">
    <citation type="journal article" date="2014" name="J. Gen. Appl. Microbiol.">
        <title>The early diverging ascomycetous budding yeast Saitoella complicata has three histone deacetylases belonging to the Clr6, Hos2, and Rpd3 lineages.</title>
        <authorList>
            <person name="Nishida H."/>
            <person name="Matsumoto T."/>
            <person name="Kondo S."/>
            <person name="Hamamoto M."/>
            <person name="Yoshikawa H."/>
        </authorList>
    </citation>
    <scope>NUCLEOTIDE SEQUENCE [LARGE SCALE GENOMIC DNA]</scope>
    <source>
        <strain evidence="10 11">NRRL Y-17804</strain>
    </source>
</reference>
<dbReference type="OMA" id="FRRQLMH"/>
<feature type="region of interest" description="Disordered" evidence="6">
    <location>
        <begin position="67"/>
        <end position="124"/>
    </location>
</feature>
<dbReference type="Pfam" id="PF05495">
    <property type="entry name" value="zf-CHY"/>
    <property type="match status" value="1"/>
</dbReference>
<feature type="compositionally biased region" description="Low complexity" evidence="6">
    <location>
        <begin position="14"/>
        <end position="33"/>
    </location>
</feature>
<dbReference type="InterPro" id="IPR000571">
    <property type="entry name" value="Znf_CCCH"/>
</dbReference>
<dbReference type="InterPro" id="IPR037274">
    <property type="entry name" value="Znf_CHY_sf"/>
</dbReference>
<evidence type="ECO:0000256" key="4">
    <source>
        <dbReference type="PROSITE-ProRule" id="PRU00601"/>
    </source>
</evidence>
<feature type="region of interest" description="Disordered" evidence="6">
    <location>
        <begin position="766"/>
        <end position="794"/>
    </location>
</feature>
<evidence type="ECO:0000256" key="2">
    <source>
        <dbReference type="ARBA" id="ARBA00022771"/>
    </source>
</evidence>
<dbReference type="AlphaFoldDB" id="A0A0E9NAU6"/>
<evidence type="ECO:0000313" key="10">
    <source>
        <dbReference type="EMBL" id="GAO46918.1"/>
    </source>
</evidence>
<evidence type="ECO:0000259" key="7">
    <source>
        <dbReference type="PROSITE" id="PS50103"/>
    </source>
</evidence>
<dbReference type="EMBL" id="BACD03000006">
    <property type="protein sequence ID" value="GAO46918.1"/>
    <property type="molecule type" value="Genomic_DNA"/>
</dbReference>
<feature type="region of interest" description="Disordered" evidence="6">
    <location>
        <begin position="254"/>
        <end position="296"/>
    </location>
</feature>
<dbReference type="PROSITE" id="PS51266">
    <property type="entry name" value="ZF_CHY"/>
    <property type="match status" value="1"/>
</dbReference>
<feature type="domain" description="RWD" evidence="8">
    <location>
        <begin position="134"/>
        <end position="239"/>
    </location>
</feature>
<dbReference type="InterPro" id="IPR006575">
    <property type="entry name" value="RWD_dom"/>
</dbReference>
<dbReference type="Proteomes" id="UP000033140">
    <property type="component" value="Unassembled WGS sequence"/>
</dbReference>
<dbReference type="SUPFAM" id="SSF161219">
    <property type="entry name" value="CHY zinc finger-like"/>
    <property type="match status" value="1"/>
</dbReference>
<evidence type="ECO:0000259" key="9">
    <source>
        <dbReference type="PROSITE" id="PS51266"/>
    </source>
</evidence>
<feature type="compositionally biased region" description="Pro residues" evidence="6">
    <location>
        <begin position="276"/>
        <end position="286"/>
    </location>
</feature>
<comment type="caution">
    <text evidence="10">The sequence shown here is derived from an EMBL/GenBank/DDBJ whole genome shotgun (WGS) entry which is preliminary data.</text>
</comment>
<keyword evidence="3 5" id="KW-0862">Zinc</keyword>
<evidence type="ECO:0000313" key="11">
    <source>
        <dbReference type="Proteomes" id="UP000033140"/>
    </source>
</evidence>
<organism evidence="10 11">
    <name type="scientific">Saitoella complicata (strain BCRC 22490 / CBS 7301 / JCM 7358 / NBRC 10748 / NRRL Y-17804)</name>
    <dbReference type="NCBI Taxonomy" id="698492"/>
    <lineage>
        <taxon>Eukaryota</taxon>
        <taxon>Fungi</taxon>
        <taxon>Dikarya</taxon>
        <taxon>Ascomycota</taxon>
        <taxon>Taphrinomycotina</taxon>
        <taxon>Taphrinomycotina incertae sedis</taxon>
        <taxon>Saitoella</taxon>
    </lineage>
</organism>
<feature type="domain" description="C3H1-type" evidence="7">
    <location>
        <begin position="37"/>
        <end position="65"/>
    </location>
</feature>
<accession>A0A0E9NAU6</accession>
<dbReference type="GO" id="GO:0008270">
    <property type="term" value="F:zinc ion binding"/>
    <property type="evidence" value="ECO:0007669"/>
    <property type="project" value="UniProtKB-KW"/>
</dbReference>
<name>A0A0E9NAU6_SAICN</name>
<dbReference type="SUPFAM" id="SSF90229">
    <property type="entry name" value="CCCH zinc finger"/>
    <property type="match status" value="1"/>
</dbReference>